<comment type="caution">
    <text evidence="1">The sequence shown here is derived from an EMBL/GenBank/DDBJ whole genome shotgun (WGS) entry which is preliminary data.</text>
</comment>
<keyword evidence="2" id="KW-1185">Reference proteome</keyword>
<dbReference type="Proteomes" id="UP001066276">
    <property type="component" value="Chromosome 4_2"/>
</dbReference>
<evidence type="ECO:0000313" key="1">
    <source>
        <dbReference type="EMBL" id="KAJ1159787.1"/>
    </source>
</evidence>
<accession>A0AAV7S748</accession>
<evidence type="ECO:0000313" key="2">
    <source>
        <dbReference type="Proteomes" id="UP001066276"/>
    </source>
</evidence>
<gene>
    <name evidence="1" type="ORF">NDU88_000292</name>
</gene>
<proteinExistence type="predicted"/>
<reference evidence="1" key="1">
    <citation type="journal article" date="2022" name="bioRxiv">
        <title>Sequencing and chromosome-scale assembly of the giantPleurodeles waltlgenome.</title>
        <authorList>
            <person name="Brown T."/>
            <person name="Elewa A."/>
            <person name="Iarovenko S."/>
            <person name="Subramanian E."/>
            <person name="Araus A.J."/>
            <person name="Petzold A."/>
            <person name="Susuki M."/>
            <person name="Suzuki K.-i.T."/>
            <person name="Hayashi T."/>
            <person name="Toyoda A."/>
            <person name="Oliveira C."/>
            <person name="Osipova E."/>
            <person name="Leigh N.D."/>
            <person name="Simon A."/>
            <person name="Yun M.H."/>
        </authorList>
    </citation>
    <scope>NUCLEOTIDE SEQUENCE</scope>
    <source>
        <strain evidence="1">20211129_DDA</strain>
        <tissue evidence="1">Liver</tissue>
    </source>
</reference>
<dbReference type="AlphaFoldDB" id="A0AAV7S748"/>
<name>A0AAV7S748_PLEWA</name>
<protein>
    <submittedName>
        <fullName evidence="1">Uncharacterized protein</fullName>
    </submittedName>
</protein>
<organism evidence="1 2">
    <name type="scientific">Pleurodeles waltl</name>
    <name type="common">Iberian ribbed newt</name>
    <dbReference type="NCBI Taxonomy" id="8319"/>
    <lineage>
        <taxon>Eukaryota</taxon>
        <taxon>Metazoa</taxon>
        <taxon>Chordata</taxon>
        <taxon>Craniata</taxon>
        <taxon>Vertebrata</taxon>
        <taxon>Euteleostomi</taxon>
        <taxon>Amphibia</taxon>
        <taxon>Batrachia</taxon>
        <taxon>Caudata</taxon>
        <taxon>Salamandroidea</taxon>
        <taxon>Salamandridae</taxon>
        <taxon>Pleurodelinae</taxon>
        <taxon>Pleurodeles</taxon>
    </lineage>
</organism>
<dbReference type="EMBL" id="JANPWB010000008">
    <property type="protein sequence ID" value="KAJ1159787.1"/>
    <property type="molecule type" value="Genomic_DNA"/>
</dbReference>
<sequence length="105" mass="11991">MEGTRRVSVGIWVQLKYDQTSIRPSGPWTRALAPQGILRFHYSVEGVGARRQLHTAAAFREMDPKVRPPPANTRAARTMLIVFTGCSGLRLQIWLLRLQRYEDDV</sequence>